<evidence type="ECO:0000256" key="2">
    <source>
        <dbReference type="SAM" id="Phobius"/>
    </source>
</evidence>
<comment type="caution">
    <text evidence="3">The sequence shown here is derived from an EMBL/GenBank/DDBJ whole genome shotgun (WGS) entry which is preliminary data.</text>
</comment>
<protein>
    <submittedName>
        <fullName evidence="3">Transcription elongation factor SPT5</fullName>
    </submittedName>
</protein>
<dbReference type="GO" id="GO:0003746">
    <property type="term" value="F:translation elongation factor activity"/>
    <property type="evidence" value="ECO:0007669"/>
    <property type="project" value="UniProtKB-KW"/>
</dbReference>
<dbReference type="EMBL" id="LJIJ01000280">
    <property type="protein sequence ID" value="ODM99463.1"/>
    <property type="molecule type" value="Genomic_DNA"/>
</dbReference>
<feature type="transmembrane region" description="Helical" evidence="2">
    <location>
        <begin position="255"/>
        <end position="279"/>
    </location>
</feature>
<evidence type="ECO:0000256" key="1">
    <source>
        <dbReference type="SAM" id="MobiDB-lite"/>
    </source>
</evidence>
<feature type="compositionally biased region" description="Polar residues" evidence="1">
    <location>
        <begin position="75"/>
        <end position="96"/>
    </location>
</feature>
<feature type="transmembrane region" description="Helical" evidence="2">
    <location>
        <begin position="147"/>
        <end position="168"/>
    </location>
</feature>
<keyword evidence="3" id="KW-0251">Elongation factor</keyword>
<evidence type="ECO:0000313" key="4">
    <source>
        <dbReference type="Proteomes" id="UP000094527"/>
    </source>
</evidence>
<proteinExistence type="predicted"/>
<dbReference type="Proteomes" id="UP000094527">
    <property type="component" value="Unassembled WGS sequence"/>
</dbReference>
<keyword evidence="2" id="KW-1133">Transmembrane helix</keyword>
<feature type="transmembrane region" description="Helical" evidence="2">
    <location>
        <begin position="188"/>
        <end position="213"/>
    </location>
</feature>
<dbReference type="AlphaFoldDB" id="A0A1D2N2F3"/>
<keyword evidence="2" id="KW-0472">Membrane</keyword>
<gene>
    <name evidence="3" type="ORF">Ocin01_07215</name>
</gene>
<reference evidence="3 4" key="1">
    <citation type="journal article" date="2016" name="Genome Biol. Evol.">
        <title>Gene Family Evolution Reflects Adaptation to Soil Environmental Stressors in the Genome of the Collembolan Orchesella cincta.</title>
        <authorList>
            <person name="Faddeeva-Vakhrusheva A."/>
            <person name="Derks M.F."/>
            <person name="Anvar S.Y."/>
            <person name="Agamennone V."/>
            <person name="Suring W."/>
            <person name="Smit S."/>
            <person name="van Straalen N.M."/>
            <person name="Roelofs D."/>
        </authorList>
    </citation>
    <scope>NUCLEOTIDE SEQUENCE [LARGE SCALE GENOMIC DNA]</scope>
    <source>
        <tissue evidence="3">Mixed pool</tissue>
    </source>
</reference>
<accession>A0A1D2N2F3</accession>
<name>A0A1D2N2F3_ORCCI</name>
<organism evidence="3 4">
    <name type="scientific">Orchesella cincta</name>
    <name type="common">Springtail</name>
    <name type="synonym">Podura cincta</name>
    <dbReference type="NCBI Taxonomy" id="48709"/>
    <lineage>
        <taxon>Eukaryota</taxon>
        <taxon>Metazoa</taxon>
        <taxon>Ecdysozoa</taxon>
        <taxon>Arthropoda</taxon>
        <taxon>Hexapoda</taxon>
        <taxon>Collembola</taxon>
        <taxon>Entomobryomorpha</taxon>
        <taxon>Entomobryoidea</taxon>
        <taxon>Orchesellidae</taxon>
        <taxon>Orchesellinae</taxon>
        <taxon>Orchesella</taxon>
    </lineage>
</organism>
<feature type="region of interest" description="Disordered" evidence="1">
    <location>
        <begin position="75"/>
        <end position="100"/>
    </location>
</feature>
<feature type="transmembrane region" description="Helical" evidence="2">
    <location>
        <begin position="225"/>
        <end position="243"/>
    </location>
</feature>
<keyword evidence="4" id="KW-1185">Reference proteome</keyword>
<keyword evidence="3" id="KW-0648">Protein biosynthesis</keyword>
<evidence type="ECO:0000313" key="3">
    <source>
        <dbReference type="EMBL" id="ODM99463.1"/>
    </source>
</evidence>
<sequence>MALLISKQSSSPCFECNLKTISLAGSILYGLIHSNNMLKALRTKIVDKLSAFDVPQQNSPAFATSYSPQQPAVISTPTELHQTPTHPVPSTASNPQEPAPPVEYFHQPVPQVQYQPLPVQAPQSQDECEPCSICGCPISSGVRLFSIVDIVLCLVFLGTQLGFVSSLINNARRGNSTSSTHALPRGPVTSLVIIAEVIAIVFRIALGCLCLVCGVFRNRRNLCKLWIVCALGHGLVELGFNLYESYYSQRDELWIKFGLVVILGTIYTGYSIWIVVTFIQWLNTEAAAREAAAVQRAYAVVSRPLNMVMNSMRN</sequence>
<keyword evidence="2" id="KW-0812">Transmembrane</keyword>